<keyword evidence="3" id="KW-1185">Reference proteome</keyword>
<accession>A0ABP2WVV0</accession>
<reference evidence="2 3" key="1">
    <citation type="submission" date="2013-03" db="EMBL/GenBank/DDBJ databases">
        <title>The Genome Sequence of Enterococcus gilvus ATCC BAA-350 (PacBio/Illumina hybrid assembly).</title>
        <authorList>
            <consortium name="The Broad Institute Genomics Platform"/>
            <consortium name="The Broad Institute Genome Sequencing Center for Infectious Disease"/>
            <person name="Earl A."/>
            <person name="Russ C."/>
            <person name="Gilmore M."/>
            <person name="Surin D."/>
            <person name="Walker B."/>
            <person name="Young S."/>
            <person name="Zeng Q."/>
            <person name="Gargeya S."/>
            <person name="Fitzgerald M."/>
            <person name="Haas B."/>
            <person name="Abouelleil A."/>
            <person name="Allen A.W."/>
            <person name="Alvarado L."/>
            <person name="Arachchi H.M."/>
            <person name="Berlin A.M."/>
            <person name="Chapman S.B."/>
            <person name="Gainer-Dewar J."/>
            <person name="Goldberg J."/>
            <person name="Griggs A."/>
            <person name="Gujja S."/>
            <person name="Hansen M."/>
            <person name="Howarth C."/>
            <person name="Imamovic A."/>
            <person name="Ireland A."/>
            <person name="Larimer J."/>
            <person name="McCowan C."/>
            <person name="Murphy C."/>
            <person name="Pearson M."/>
            <person name="Poon T.W."/>
            <person name="Priest M."/>
            <person name="Roberts A."/>
            <person name="Saif S."/>
            <person name="Shea T."/>
            <person name="Sisk P."/>
            <person name="Sykes S."/>
            <person name="Wortman J."/>
            <person name="Nusbaum C."/>
            <person name="Birren B."/>
        </authorList>
    </citation>
    <scope>NUCLEOTIDE SEQUENCE [LARGE SCALE GENOMIC DNA]</scope>
    <source>
        <strain evidence="2 3">ATCC BAA-350</strain>
    </source>
</reference>
<gene>
    <name evidence="2" type="ORF">I592_00957</name>
</gene>
<organism evidence="2 3">
    <name type="scientific">Enterococcus gilvus ATCC BAA-350</name>
    <dbReference type="NCBI Taxonomy" id="1158614"/>
    <lineage>
        <taxon>Bacteria</taxon>
        <taxon>Bacillati</taxon>
        <taxon>Bacillota</taxon>
        <taxon>Bacilli</taxon>
        <taxon>Lactobacillales</taxon>
        <taxon>Enterococcaceae</taxon>
        <taxon>Enterococcus</taxon>
    </lineage>
</organism>
<comment type="caution">
    <text evidence="2">The sequence shown here is derived from an EMBL/GenBank/DDBJ whole genome shotgun (WGS) entry which is preliminary data.</text>
</comment>
<dbReference type="EMBL" id="ASWH01000001">
    <property type="protein sequence ID" value="EOW81661.1"/>
    <property type="molecule type" value="Genomic_DNA"/>
</dbReference>
<dbReference type="Proteomes" id="UP000014160">
    <property type="component" value="Unassembled WGS sequence"/>
</dbReference>
<keyword evidence="1" id="KW-0812">Transmembrane</keyword>
<keyword evidence="1" id="KW-1133">Transmembrane helix</keyword>
<protein>
    <submittedName>
        <fullName evidence="2">Uncharacterized protein</fullName>
    </submittedName>
</protein>
<name>A0ABP2WVV0_9ENTE</name>
<keyword evidence="1" id="KW-0472">Membrane</keyword>
<evidence type="ECO:0000313" key="2">
    <source>
        <dbReference type="EMBL" id="EOW81661.1"/>
    </source>
</evidence>
<evidence type="ECO:0000313" key="3">
    <source>
        <dbReference type="Proteomes" id="UP000014160"/>
    </source>
</evidence>
<proteinExistence type="predicted"/>
<evidence type="ECO:0000256" key="1">
    <source>
        <dbReference type="SAM" id="Phobius"/>
    </source>
</evidence>
<feature type="transmembrane region" description="Helical" evidence="1">
    <location>
        <begin position="12"/>
        <end position="31"/>
    </location>
</feature>
<sequence>MNYAMMRERKGNPVFTLFGKIAAGVIIGFSFEKLAKKQV</sequence>